<dbReference type="EMBL" id="MN739103">
    <property type="protein sequence ID" value="QHS88922.1"/>
    <property type="molecule type" value="Genomic_DNA"/>
</dbReference>
<dbReference type="AlphaFoldDB" id="A0A6C0BA61"/>
<accession>A0A6C0BA61</accession>
<evidence type="ECO:0000256" key="1">
    <source>
        <dbReference type="SAM" id="Phobius"/>
    </source>
</evidence>
<feature type="transmembrane region" description="Helical" evidence="1">
    <location>
        <begin position="63"/>
        <end position="89"/>
    </location>
</feature>
<feature type="transmembrane region" description="Helical" evidence="1">
    <location>
        <begin position="7"/>
        <end position="26"/>
    </location>
</feature>
<name>A0A6C0BA61_9ZZZZ</name>
<feature type="transmembrane region" description="Helical" evidence="1">
    <location>
        <begin position="101"/>
        <end position="120"/>
    </location>
</feature>
<reference evidence="2" key="1">
    <citation type="journal article" date="2020" name="Nature">
        <title>Giant virus diversity and host interactions through global metagenomics.</title>
        <authorList>
            <person name="Schulz F."/>
            <person name="Roux S."/>
            <person name="Paez-Espino D."/>
            <person name="Jungbluth S."/>
            <person name="Walsh D.A."/>
            <person name="Denef V.J."/>
            <person name="McMahon K.D."/>
            <person name="Konstantinidis K.T."/>
            <person name="Eloe-Fadrosh E.A."/>
            <person name="Kyrpides N.C."/>
            <person name="Woyke T."/>
        </authorList>
    </citation>
    <scope>NUCLEOTIDE SEQUENCE</scope>
    <source>
        <strain evidence="2">GVMAG-M-3300010158-59</strain>
    </source>
</reference>
<keyword evidence="1" id="KW-0812">Transmembrane</keyword>
<organism evidence="2">
    <name type="scientific">viral metagenome</name>
    <dbReference type="NCBI Taxonomy" id="1070528"/>
    <lineage>
        <taxon>unclassified sequences</taxon>
        <taxon>metagenomes</taxon>
        <taxon>organismal metagenomes</taxon>
    </lineage>
</organism>
<feature type="transmembrane region" description="Helical" evidence="1">
    <location>
        <begin position="141"/>
        <end position="163"/>
    </location>
</feature>
<feature type="transmembrane region" description="Helical" evidence="1">
    <location>
        <begin position="32"/>
        <end position="51"/>
    </location>
</feature>
<protein>
    <submittedName>
        <fullName evidence="2">Uncharacterized protein</fullName>
    </submittedName>
</protein>
<proteinExistence type="predicted"/>
<sequence length="167" mass="18573">MNLIEYIYYSLIATGIIIIIITFGLSSIIGYIVGYSFIGAGFFLLAGYLMFKLSSSNKGGILSILTSIGPILVIVAAICYYLSIIGIYKDRITNGNIDPDYYSFSSGFLLCILFQTFFFYKAITTEEFKKTYTIDKVTSMILYFLGILSVVLVITINIILAYFSTDG</sequence>
<keyword evidence="1" id="KW-0472">Membrane</keyword>
<keyword evidence="1" id="KW-1133">Transmembrane helix</keyword>
<evidence type="ECO:0000313" key="2">
    <source>
        <dbReference type="EMBL" id="QHS88922.1"/>
    </source>
</evidence>